<evidence type="ECO:0000256" key="2">
    <source>
        <dbReference type="ARBA" id="ARBA00009865"/>
    </source>
</evidence>
<dbReference type="Gene3D" id="2.115.10.20">
    <property type="entry name" value="Glycosyl hydrolase domain, family 43"/>
    <property type="match status" value="1"/>
</dbReference>
<dbReference type="GO" id="GO:0046558">
    <property type="term" value="F:arabinan endo-1,5-alpha-L-arabinosidase activity"/>
    <property type="evidence" value="ECO:0007669"/>
    <property type="project" value="UniProtKB-EC"/>
</dbReference>
<evidence type="ECO:0000313" key="6">
    <source>
        <dbReference type="EMBL" id="MDQ0254793.1"/>
    </source>
</evidence>
<dbReference type="InterPro" id="IPR016840">
    <property type="entry name" value="Glyco_hydro_43_endo_a_Ara-ase"/>
</dbReference>
<dbReference type="InterPro" id="IPR023296">
    <property type="entry name" value="Glyco_hydro_beta-prop_sf"/>
</dbReference>
<organism evidence="6 7">
    <name type="scientific">Evansella vedderi</name>
    <dbReference type="NCBI Taxonomy" id="38282"/>
    <lineage>
        <taxon>Bacteria</taxon>
        <taxon>Bacillati</taxon>
        <taxon>Bacillota</taxon>
        <taxon>Bacilli</taxon>
        <taxon>Bacillales</taxon>
        <taxon>Bacillaceae</taxon>
        <taxon>Evansella</taxon>
    </lineage>
</organism>
<dbReference type="PANTHER" id="PTHR43301">
    <property type="entry name" value="ARABINAN ENDO-1,5-ALPHA-L-ARABINOSIDASE"/>
    <property type="match status" value="1"/>
</dbReference>
<evidence type="ECO:0000256" key="4">
    <source>
        <dbReference type="ARBA" id="ARBA00023295"/>
    </source>
</evidence>
<keyword evidence="3 5" id="KW-0378">Hydrolase</keyword>
<dbReference type="InterPro" id="IPR006710">
    <property type="entry name" value="Glyco_hydro_43"/>
</dbReference>
<comment type="catalytic activity">
    <reaction evidence="5">
        <text>Endohydrolysis of (1-&gt;5)-alpha-arabinofuranosidic linkages in (1-&gt;5)-arabinans.</text>
        <dbReference type="EC" id="3.2.1.99"/>
    </reaction>
</comment>
<dbReference type="PIRSF" id="PIRSF026534">
    <property type="entry name" value="Endo_alpha-L-arabinosidase"/>
    <property type="match status" value="1"/>
</dbReference>
<reference evidence="6 7" key="1">
    <citation type="submission" date="2023-07" db="EMBL/GenBank/DDBJ databases">
        <title>Genomic Encyclopedia of Type Strains, Phase IV (KMG-IV): sequencing the most valuable type-strain genomes for metagenomic binning, comparative biology and taxonomic classification.</title>
        <authorList>
            <person name="Goeker M."/>
        </authorList>
    </citation>
    <scope>NUCLEOTIDE SEQUENCE [LARGE SCALE GENOMIC DNA]</scope>
    <source>
        <strain evidence="6 7">DSM 9768</strain>
    </source>
</reference>
<comment type="pathway">
    <text evidence="1 5">Glycan metabolism; L-arabinan degradation.</text>
</comment>
<protein>
    <recommendedName>
        <fullName evidence="5">Endo-alpha-(1-&gt;5)-L-arabinanase</fullName>
        <ecNumber evidence="5">3.2.1.99</ecNumber>
    </recommendedName>
</protein>
<comment type="similarity">
    <text evidence="2 5">Belongs to the glycosyl hydrolase 43 family.</text>
</comment>
<dbReference type="InterPro" id="IPR050727">
    <property type="entry name" value="GH43_arabinanases"/>
</dbReference>
<evidence type="ECO:0000256" key="3">
    <source>
        <dbReference type="ARBA" id="ARBA00022801"/>
    </source>
</evidence>
<proteinExistence type="inferred from homology"/>
<dbReference type="RefSeq" id="WP_307325228.1">
    <property type="nucleotide sequence ID" value="NZ_JAUSUG010000007.1"/>
</dbReference>
<dbReference type="SUPFAM" id="SSF75005">
    <property type="entry name" value="Arabinanase/levansucrase/invertase"/>
    <property type="match status" value="1"/>
</dbReference>
<name>A0ABT9ZU72_9BACI</name>
<dbReference type="EC" id="3.2.1.99" evidence="5"/>
<dbReference type="PANTHER" id="PTHR43301:SF3">
    <property type="entry name" value="ARABINAN ENDO-1,5-ALPHA-L-ARABINOSIDASE A-RELATED"/>
    <property type="match status" value="1"/>
</dbReference>
<dbReference type="Pfam" id="PF04616">
    <property type="entry name" value="Glyco_hydro_43"/>
    <property type="match status" value="1"/>
</dbReference>
<evidence type="ECO:0000256" key="5">
    <source>
        <dbReference type="PIRNR" id="PIRNR026534"/>
    </source>
</evidence>
<evidence type="ECO:0000256" key="1">
    <source>
        <dbReference type="ARBA" id="ARBA00004834"/>
    </source>
</evidence>
<accession>A0ABT9ZU72</accession>
<gene>
    <name evidence="6" type="ORF">J2S74_002172</name>
</gene>
<keyword evidence="7" id="KW-1185">Reference proteome</keyword>
<dbReference type="Proteomes" id="UP001230005">
    <property type="component" value="Unassembled WGS sequence"/>
</dbReference>
<comment type="caution">
    <text evidence="6">The sequence shown here is derived from an EMBL/GenBank/DDBJ whole genome shotgun (WGS) entry which is preliminary data.</text>
</comment>
<sequence>MFNSESFKGVNFYEMNWDLKGQLWAHDPVISKEGDRWYVFHTGKGIGVKSSEDGVNWKQEKSIFSSLPEWAKEYVPEKDEESIWAPDIALHNGVYYLYYSVSTFGKNTSAIGLVTNTTLDPNHPDYKWEDKGYVIHSTAEDNYNAIDANLIVDQEGRPWLNFGSFWGGLQLIELDPVTMKPADGAELKTISSRCLEPNTIEAPFIVHRDGYYYQFVSFDFCCRGVDSTYNIVVGRSKDITGPYFDKNGVSMMEGGGTLIDKGDDRWIGPGHCAVFFSGDAESSILVNHAYDAENEGKPTLQIRPLYWDENGWPHLG</sequence>
<evidence type="ECO:0000313" key="7">
    <source>
        <dbReference type="Proteomes" id="UP001230005"/>
    </source>
</evidence>
<dbReference type="EMBL" id="JAUSUG010000007">
    <property type="protein sequence ID" value="MDQ0254793.1"/>
    <property type="molecule type" value="Genomic_DNA"/>
</dbReference>
<keyword evidence="4 5" id="KW-0326">Glycosidase</keyword>